<feature type="domain" description="FecR protein" evidence="2">
    <location>
        <begin position="115"/>
        <end position="208"/>
    </location>
</feature>
<dbReference type="PANTHER" id="PTHR30273">
    <property type="entry name" value="PERIPLASMIC SIGNAL SENSOR AND SIGMA FACTOR ACTIVATOR FECR-RELATED"/>
    <property type="match status" value="1"/>
</dbReference>
<accession>A0A2P8HJ06</accession>
<dbReference type="Gene3D" id="3.55.50.30">
    <property type="match status" value="1"/>
</dbReference>
<dbReference type="PIRSF" id="PIRSF018266">
    <property type="entry name" value="FecR"/>
    <property type="match status" value="1"/>
</dbReference>
<evidence type="ECO:0000313" key="4">
    <source>
        <dbReference type="EMBL" id="PSL46199.1"/>
    </source>
</evidence>
<keyword evidence="1" id="KW-1133">Transmembrane helix</keyword>
<dbReference type="InterPro" id="IPR032508">
    <property type="entry name" value="FecR_C"/>
</dbReference>
<keyword evidence="5" id="KW-1185">Reference proteome</keyword>
<reference evidence="4 5" key="1">
    <citation type="submission" date="2018-03" db="EMBL/GenBank/DDBJ databases">
        <title>Genomic Encyclopedia of Archaeal and Bacterial Type Strains, Phase II (KMG-II): from individual species to whole genera.</title>
        <authorList>
            <person name="Goeker M."/>
        </authorList>
    </citation>
    <scope>NUCLEOTIDE SEQUENCE [LARGE SCALE GENOMIC DNA]</scope>
    <source>
        <strain evidence="4 5">DSM 24859</strain>
    </source>
</reference>
<dbReference type="RefSeq" id="WP_106529002.1">
    <property type="nucleotide sequence ID" value="NZ_PYAW01000003.1"/>
</dbReference>
<feature type="domain" description="Protein FecR C-terminal" evidence="3">
    <location>
        <begin position="254"/>
        <end position="320"/>
    </location>
</feature>
<dbReference type="InterPro" id="IPR006860">
    <property type="entry name" value="FecR"/>
</dbReference>
<evidence type="ECO:0000313" key="5">
    <source>
        <dbReference type="Proteomes" id="UP000240971"/>
    </source>
</evidence>
<comment type="caution">
    <text evidence="4">The sequence shown here is derived from an EMBL/GenBank/DDBJ whole genome shotgun (WGS) entry which is preliminary data.</text>
</comment>
<evidence type="ECO:0000259" key="3">
    <source>
        <dbReference type="Pfam" id="PF16344"/>
    </source>
</evidence>
<dbReference type="PANTHER" id="PTHR30273:SF2">
    <property type="entry name" value="PROTEIN FECR"/>
    <property type="match status" value="1"/>
</dbReference>
<organism evidence="4 5">
    <name type="scientific">Chitinophaga niastensis</name>
    <dbReference type="NCBI Taxonomy" id="536980"/>
    <lineage>
        <taxon>Bacteria</taxon>
        <taxon>Pseudomonadati</taxon>
        <taxon>Bacteroidota</taxon>
        <taxon>Chitinophagia</taxon>
        <taxon>Chitinophagales</taxon>
        <taxon>Chitinophagaceae</taxon>
        <taxon>Chitinophaga</taxon>
    </lineage>
</organism>
<proteinExistence type="predicted"/>
<dbReference type="Pfam" id="PF04773">
    <property type="entry name" value="FecR"/>
    <property type="match status" value="1"/>
</dbReference>
<keyword evidence="1" id="KW-0472">Membrane</keyword>
<gene>
    <name evidence="4" type="ORF">CLV51_103175</name>
</gene>
<evidence type="ECO:0000259" key="2">
    <source>
        <dbReference type="Pfam" id="PF04773"/>
    </source>
</evidence>
<dbReference type="GO" id="GO:0016989">
    <property type="term" value="F:sigma factor antagonist activity"/>
    <property type="evidence" value="ECO:0007669"/>
    <property type="project" value="TreeGrafter"/>
</dbReference>
<keyword evidence="1" id="KW-0812">Transmembrane</keyword>
<dbReference type="InterPro" id="IPR012373">
    <property type="entry name" value="Ferrdict_sens_TM"/>
</dbReference>
<dbReference type="Proteomes" id="UP000240971">
    <property type="component" value="Unassembled WGS sequence"/>
</dbReference>
<dbReference type="Pfam" id="PF16344">
    <property type="entry name" value="FecR_C"/>
    <property type="match status" value="1"/>
</dbReference>
<feature type="transmembrane region" description="Helical" evidence="1">
    <location>
        <begin position="82"/>
        <end position="103"/>
    </location>
</feature>
<sequence length="324" mass="37108">MDAQDKIAKILQRLETGTCTPQELQWLQNWYESQGEQHAHTFRDEAHKQQLKADMLQHIHEQLEPAYGATETEDTPVVRMRYWRQIAAAIFVGALGLGGWWVLNNWQSRHTMMIVQVAPGQQQEVILPDSSHVWLNAGARLEYPREFGEVRSIKLEGEGFFDIHPDAHHPFEVHTMEINVQVLGTSFDVKAYNTLDETQVTVKTGMVKVLHDQKGLDVLSANDQLTFSRSAQQYMKSKVNNQQIDEWAGGMISLSQAGFAELALTLENQYGVHIRYNPAEMKQDEYTLRCSKQLSVTQVLDLISSIHPIQYDIKDKDITVHRKN</sequence>
<protein>
    <submittedName>
        <fullName evidence="4">FecR family protein</fullName>
    </submittedName>
</protein>
<dbReference type="EMBL" id="PYAW01000003">
    <property type="protein sequence ID" value="PSL46199.1"/>
    <property type="molecule type" value="Genomic_DNA"/>
</dbReference>
<dbReference type="OrthoDB" id="642683at2"/>
<evidence type="ECO:0000256" key="1">
    <source>
        <dbReference type="SAM" id="Phobius"/>
    </source>
</evidence>
<dbReference type="Gene3D" id="2.60.120.1440">
    <property type="match status" value="1"/>
</dbReference>
<dbReference type="AlphaFoldDB" id="A0A2P8HJ06"/>
<name>A0A2P8HJ06_CHINA</name>